<dbReference type="EMBL" id="AFGF01000097">
    <property type="protein sequence ID" value="EGO63742.1"/>
    <property type="molecule type" value="Genomic_DNA"/>
</dbReference>
<keyword evidence="2" id="KW-1185">Reference proteome</keyword>
<proteinExistence type="predicted"/>
<evidence type="ECO:0000313" key="1">
    <source>
        <dbReference type="EMBL" id="EGO63742.1"/>
    </source>
</evidence>
<reference evidence="1 2" key="1">
    <citation type="journal article" date="2011" name="EMBO J.">
        <title>Structural diversity of bacterial flagellar motors.</title>
        <authorList>
            <person name="Chen S."/>
            <person name="Beeby M."/>
            <person name="Murphy G.E."/>
            <person name="Leadbetter J.R."/>
            <person name="Hendrixson D.R."/>
            <person name="Briegel A."/>
            <person name="Li Z."/>
            <person name="Shi J."/>
            <person name="Tocheva E.I."/>
            <person name="Muller A."/>
            <person name="Dobro M.J."/>
            <person name="Jensen G.J."/>
        </authorList>
    </citation>
    <scope>NUCLEOTIDE SEQUENCE [LARGE SCALE GENOMIC DNA]</scope>
    <source>
        <strain evidence="1 2">DSM 6540</strain>
    </source>
</reference>
<comment type="caution">
    <text evidence="1">The sequence shown here is derived from an EMBL/GenBank/DDBJ whole genome shotgun (WGS) entry which is preliminary data.</text>
</comment>
<protein>
    <submittedName>
        <fullName evidence="1">Uncharacterized protein</fullName>
    </submittedName>
</protein>
<name>F7NJN8_9FIRM</name>
<evidence type="ECO:0000313" key="2">
    <source>
        <dbReference type="Proteomes" id="UP000003240"/>
    </source>
</evidence>
<gene>
    <name evidence="1" type="ORF">ALO_11479</name>
</gene>
<accession>F7NJN8</accession>
<sequence>MILRFVNKGLNFKQKPEWTNGKKITGMPSWLFNILLRPIISIMLSWIEKGVKKDFPGFMWNSFKALSISSLANNINLILLLHPYNSRFNIIWVNK</sequence>
<organism evidence="1 2">
    <name type="scientific">Acetonema longum DSM 6540</name>
    <dbReference type="NCBI Taxonomy" id="1009370"/>
    <lineage>
        <taxon>Bacteria</taxon>
        <taxon>Bacillati</taxon>
        <taxon>Bacillota</taxon>
        <taxon>Negativicutes</taxon>
        <taxon>Acetonemataceae</taxon>
        <taxon>Acetonema</taxon>
    </lineage>
</organism>
<dbReference type="Proteomes" id="UP000003240">
    <property type="component" value="Unassembled WGS sequence"/>
</dbReference>
<dbReference type="AlphaFoldDB" id="F7NJN8"/>
<dbReference type="STRING" id="1009370.ALO_11479"/>